<dbReference type="InterPro" id="IPR011047">
    <property type="entry name" value="Quinoprotein_ADH-like_sf"/>
</dbReference>
<dbReference type="SUPFAM" id="SSF50998">
    <property type="entry name" value="Quinoprotein alcohol dehydrogenase-like"/>
    <property type="match status" value="1"/>
</dbReference>
<keyword evidence="3" id="KW-1185">Reference proteome</keyword>
<gene>
    <name evidence="2" type="ORF">GA0074694_5047</name>
</gene>
<reference evidence="3" key="1">
    <citation type="submission" date="2016-06" db="EMBL/GenBank/DDBJ databases">
        <authorList>
            <person name="Varghese N."/>
        </authorList>
    </citation>
    <scope>NUCLEOTIDE SEQUENCE [LARGE SCALE GENOMIC DNA]</scope>
    <source>
        <strain evidence="3">DSM 46123</strain>
    </source>
</reference>
<dbReference type="Proteomes" id="UP000198906">
    <property type="component" value="Unassembled WGS sequence"/>
</dbReference>
<dbReference type="EMBL" id="FMHU01000002">
    <property type="protein sequence ID" value="SCL28221.1"/>
    <property type="molecule type" value="Genomic_DNA"/>
</dbReference>
<name>A0A1C6SFK6_9ACTN</name>
<dbReference type="Pfam" id="PF13360">
    <property type="entry name" value="PQQ_2"/>
    <property type="match status" value="1"/>
</dbReference>
<proteinExistence type="predicted"/>
<feature type="domain" description="Pyrrolo-quinoline quinone repeat" evidence="1">
    <location>
        <begin position="45"/>
        <end position="215"/>
    </location>
</feature>
<evidence type="ECO:0000313" key="2">
    <source>
        <dbReference type="EMBL" id="SCL28221.1"/>
    </source>
</evidence>
<protein>
    <submittedName>
        <fullName evidence="2">PQQ-like domain-containing protein</fullName>
    </submittedName>
</protein>
<evidence type="ECO:0000259" key="1">
    <source>
        <dbReference type="Pfam" id="PF13360"/>
    </source>
</evidence>
<dbReference type="InterPro" id="IPR002372">
    <property type="entry name" value="PQQ_rpt_dom"/>
</dbReference>
<dbReference type="Gene3D" id="2.130.10.10">
    <property type="entry name" value="YVTN repeat-like/Quinoprotein amine dehydrogenase"/>
    <property type="match status" value="2"/>
</dbReference>
<dbReference type="AlphaFoldDB" id="A0A1C6SFK6"/>
<organism evidence="2 3">
    <name type="scientific">Micromonospora inyonensis</name>
    <dbReference type="NCBI Taxonomy" id="47866"/>
    <lineage>
        <taxon>Bacteria</taxon>
        <taxon>Bacillati</taxon>
        <taxon>Actinomycetota</taxon>
        <taxon>Actinomycetes</taxon>
        <taxon>Micromonosporales</taxon>
        <taxon>Micromonosporaceae</taxon>
        <taxon>Micromonospora</taxon>
    </lineage>
</organism>
<dbReference type="InterPro" id="IPR015943">
    <property type="entry name" value="WD40/YVTN_repeat-like_dom_sf"/>
</dbReference>
<evidence type="ECO:0000313" key="3">
    <source>
        <dbReference type="Proteomes" id="UP000198906"/>
    </source>
</evidence>
<sequence length="329" mass="34632">MEVLDAATGATRWRAGDAQDVVVHQRAVYLRQCVGTGSRATCALVARDPRDGRQLWKLPAARSAEVSDEALGGQAPYAPPATPYVAVWLSDTTNAYTTVAVATGRPGAGRLPNRAWGSFVAGDLLVTTDNALRGNGTDCTVGITTVNAATGARGWSGEVFSGRTQKCDCAQQLAHDGSRQDQIGTGTRLVAVTASGQPQLVDLRTGRKAWESATSGVPIAGNDRSVLIRHATDVGELALLDMTTGASRWTAPDPVLAAGATAWRAIVTDSVVAVSGRKDDRPCVFVYDVRTGHQLGRYPGYLAGGADDWVAVLFPAWESDGLSLELHTF</sequence>
<accession>A0A1C6SFK6</accession>